<keyword evidence="2" id="KW-1185">Reference proteome</keyword>
<dbReference type="Proteomes" id="UP000009319">
    <property type="component" value="Unassembled WGS sequence"/>
</dbReference>
<name>K0PLC2_9HYPH</name>
<dbReference type="HOGENOM" id="CLU_204586_0_0_5"/>
<sequence>MTTITIRHTKTPSSEAHLHIVDFARKLVHAWHQWQVAREIEAMPFDVRKDIGWPSADGANERKITH</sequence>
<organism evidence="1 2">
    <name type="scientific">Rhizobium mesoamericanum STM3625</name>
    <dbReference type="NCBI Taxonomy" id="1211777"/>
    <lineage>
        <taxon>Bacteria</taxon>
        <taxon>Pseudomonadati</taxon>
        <taxon>Pseudomonadota</taxon>
        <taxon>Alphaproteobacteria</taxon>
        <taxon>Hyphomicrobiales</taxon>
        <taxon>Rhizobiaceae</taxon>
        <taxon>Rhizobium/Agrobacterium group</taxon>
        <taxon>Rhizobium</taxon>
    </lineage>
</organism>
<comment type="caution">
    <text evidence="1">The sequence shown here is derived from an EMBL/GenBank/DDBJ whole genome shotgun (WGS) entry which is preliminary data.</text>
</comment>
<dbReference type="EMBL" id="CANI01000028">
    <property type="protein sequence ID" value="CCM77231.1"/>
    <property type="molecule type" value="Genomic_DNA"/>
</dbReference>
<dbReference type="RefSeq" id="WP_007535255.1">
    <property type="nucleotide sequence ID" value="NZ_HF536772.1"/>
</dbReference>
<reference evidence="1 2" key="1">
    <citation type="journal article" date="2013" name="Genome Announc.">
        <title>Draft Genome Sequence of Rhizobium mesoamericanum STM3625, a Nitrogen-Fixing Symbiont of Mimosa pudica Isolated in French Guiana (South America).</title>
        <authorList>
            <person name="Moulin L."/>
            <person name="Mornico D."/>
            <person name="Melkonian R."/>
            <person name="Klonowska A."/>
        </authorList>
    </citation>
    <scope>NUCLEOTIDE SEQUENCE [LARGE SCALE GENOMIC DNA]</scope>
    <source>
        <strain evidence="1 2">STM3625</strain>
    </source>
</reference>
<evidence type="ECO:0000313" key="2">
    <source>
        <dbReference type="Proteomes" id="UP000009319"/>
    </source>
</evidence>
<accession>K0PLC2</accession>
<protein>
    <submittedName>
        <fullName evidence="1">Uncharacterized protein</fullName>
    </submittedName>
</protein>
<proteinExistence type="predicted"/>
<gene>
    <name evidence="1" type="ORF">BN77_4289</name>
</gene>
<dbReference type="eggNOG" id="ENOG50314K2">
    <property type="taxonomic scope" value="Bacteria"/>
</dbReference>
<evidence type="ECO:0000313" key="1">
    <source>
        <dbReference type="EMBL" id="CCM77231.1"/>
    </source>
</evidence>
<dbReference type="AlphaFoldDB" id="K0PLC2"/>